<reference evidence="11" key="2">
    <citation type="submission" date="2025-08" db="UniProtKB">
        <authorList>
            <consortium name="Ensembl"/>
        </authorList>
    </citation>
    <scope>IDENTIFICATION</scope>
</reference>
<evidence type="ECO:0000256" key="7">
    <source>
        <dbReference type="ARBA" id="ARBA00071526"/>
    </source>
</evidence>
<reference evidence="11" key="3">
    <citation type="submission" date="2025-09" db="UniProtKB">
        <authorList>
            <consortium name="Ensembl"/>
        </authorList>
    </citation>
    <scope>IDENTIFICATION</scope>
</reference>
<dbReference type="AlphaFoldDB" id="A0A3Q1IKK7"/>
<evidence type="ECO:0000313" key="11">
    <source>
        <dbReference type="Ensembl" id="ENSATEP00000004721.1"/>
    </source>
</evidence>
<dbReference type="GeneTree" id="ENSGT00390000009748"/>
<evidence type="ECO:0000256" key="8">
    <source>
        <dbReference type="SAM" id="MobiDB-lite"/>
    </source>
</evidence>
<comment type="function">
    <text evidence="5">Regulator of the DNA damage response (DDR). Part of the TTT complex that is required to stabilize protein levels of the phosphatidylinositol 3-kinase-related protein kinase (PIKK) family proteins. The TTT complex is involved in the cellular resistance to DNA damage stresses, like ionizing radiation (IR), ultraviolet (UV) and mitomycin C (MMC). Together with the TTT complex and HSP90 may participate in the proper folding of newly synthesized PIKKs. Promotes assembly, stabilizes and maintains the activity of mTORC1 and mTORC2 complexes, which regulate cell growth and survival in response to nutrient and hormonal signals.</text>
</comment>
<dbReference type="InterPro" id="IPR052587">
    <property type="entry name" value="TELO2-interacting_protein_1"/>
</dbReference>
<comment type="subcellular location">
    <subcellularLocation>
        <location evidence="1">Cytoplasm</location>
    </subcellularLocation>
</comment>
<dbReference type="GeneID" id="113167534"/>
<dbReference type="InterPro" id="IPR016441">
    <property type="entry name" value="Tti1"/>
</dbReference>
<feature type="region of interest" description="Disordered" evidence="8">
    <location>
        <begin position="851"/>
        <end position="870"/>
    </location>
</feature>
<dbReference type="InterPro" id="IPR057566">
    <property type="entry name" value="TPR_TTI1_N"/>
</dbReference>
<dbReference type="Pfam" id="PF24181">
    <property type="entry name" value="TPR_TTI1_C"/>
    <property type="match status" value="1"/>
</dbReference>
<protein>
    <recommendedName>
        <fullName evidence="7">TELO2-interacting protein 1 homolog</fullName>
    </recommendedName>
</protein>
<dbReference type="SUPFAM" id="SSF48371">
    <property type="entry name" value="ARM repeat"/>
    <property type="match status" value="1"/>
</dbReference>
<evidence type="ECO:0000259" key="9">
    <source>
        <dbReference type="Pfam" id="PF24173"/>
    </source>
</evidence>
<dbReference type="InterPro" id="IPR016024">
    <property type="entry name" value="ARM-type_fold"/>
</dbReference>
<keyword evidence="3" id="KW-0597">Phosphoprotein</keyword>
<dbReference type="Ensembl" id="ENSATET00000004795.3">
    <property type="protein sequence ID" value="ENSATEP00000004721.1"/>
    <property type="gene ID" value="ENSATEG00000003339.3"/>
</dbReference>
<dbReference type="RefSeq" id="XP_026224020.1">
    <property type="nucleotide sequence ID" value="XM_026368235.1"/>
</dbReference>
<dbReference type="InterPro" id="IPR049362">
    <property type="entry name" value="TTI1_rpt"/>
</dbReference>
<keyword evidence="12" id="KW-1185">Reference proteome</keyword>
<dbReference type="RefSeq" id="XP_026224021.1">
    <property type="nucleotide sequence ID" value="XM_026368236.1"/>
</dbReference>
<dbReference type="PANTHER" id="PTHR18460">
    <property type="entry name" value="TEL2 INTERACTING PROTEIN 1 TTI1 FAMILY MEMBER"/>
    <property type="match status" value="1"/>
</dbReference>
<dbReference type="FunCoup" id="A0A3Q1IKK7">
    <property type="interactions" value="1620"/>
</dbReference>
<dbReference type="OrthoDB" id="49511at2759"/>
<evidence type="ECO:0000259" key="10">
    <source>
        <dbReference type="Pfam" id="PF24181"/>
    </source>
</evidence>
<gene>
    <name evidence="11" type="primary">TTI1</name>
</gene>
<reference evidence="11" key="1">
    <citation type="submission" date="2021-04" db="EMBL/GenBank/DDBJ databases">
        <authorList>
            <consortium name="Wellcome Sanger Institute Data Sharing"/>
        </authorList>
    </citation>
    <scope>NUCLEOTIDE SEQUENCE [LARGE SCALE GENOMIC DNA]</scope>
</reference>
<organism evidence="11 12">
    <name type="scientific">Anabas testudineus</name>
    <name type="common">Climbing perch</name>
    <name type="synonym">Anthias testudineus</name>
    <dbReference type="NCBI Taxonomy" id="64144"/>
    <lineage>
        <taxon>Eukaryota</taxon>
        <taxon>Metazoa</taxon>
        <taxon>Chordata</taxon>
        <taxon>Craniata</taxon>
        <taxon>Vertebrata</taxon>
        <taxon>Euteleostomi</taxon>
        <taxon>Actinopterygii</taxon>
        <taxon>Neopterygii</taxon>
        <taxon>Teleostei</taxon>
        <taxon>Neoteleostei</taxon>
        <taxon>Acanthomorphata</taxon>
        <taxon>Anabantaria</taxon>
        <taxon>Anabantiformes</taxon>
        <taxon>Anabantoidei</taxon>
        <taxon>Anabantidae</taxon>
        <taxon>Anabas</taxon>
    </lineage>
</organism>
<dbReference type="InParanoid" id="A0A3Q1IKK7"/>
<evidence type="ECO:0000313" key="12">
    <source>
        <dbReference type="Proteomes" id="UP000265040"/>
    </source>
</evidence>
<keyword evidence="4" id="KW-0832">Ubl conjugation</keyword>
<comment type="similarity">
    <text evidence="6">Belongs to the tti1 family.</text>
</comment>
<keyword evidence="2" id="KW-0963">Cytoplasm</keyword>
<feature type="domain" description="TTI1 N-terminal TPR" evidence="9">
    <location>
        <begin position="15"/>
        <end position="348"/>
    </location>
</feature>
<evidence type="ECO:0000256" key="2">
    <source>
        <dbReference type="ARBA" id="ARBA00022490"/>
    </source>
</evidence>
<name>A0A3Q1IKK7_ANATE</name>
<evidence type="ECO:0000256" key="4">
    <source>
        <dbReference type="ARBA" id="ARBA00022843"/>
    </source>
</evidence>
<sequence length="1123" mass="125223">MPPVMAQISDPKIAFAYLRPACVLLTREPTVTTVETLSAQLKEVNDATLQQLQEYVLFPLRFVLKVPGPKKEKMVQAVAEAMSHVLENTCVQTWETLRDLLSELCVCLCSPSDPGKPAEMSEETKLALLRCLDALLHAAYGDIVFKFFEPIMLPGLGAAISLLLVLAEKDKSREIQVVALKCIQALTLQCDCTQEHVVPSSKEQCSMGCTMASFLPGVTTAVARIITGDLRQGHAVTVRAIRVWSRTVGLVMEDTQLQASEPWKNPSPDLGRIAQLVVNRTKDWVKNTGQKLAVLLNKIISCTSAHQHWRVRLEMVELADHLLAKCSQSLGECVGPLLESLVGAVNDEEPRVRERCEVALRAISQRNQSCSSSSKNTTECSRIQTFTDVLSENLHSLSTSLPRLMRTSDDQKKLFVLSVFLGYLKLLGPLVSVVLNSAAHLERISKALMQVLELDVMDVRIVEERSYSLNIETTSTSHDSFTAHVQRKHFLYFTDEQIFSVLMEICRTLGYHGNIYLLTDHFLDLYRQSSAYRKQAAMVLNEIIRGAAGIDVATESQGLEGEVRGCPVTQEDLKAAVMSVMEEYISLNNWHLITVSEETDRDRQDQQLLSPPRLFSITNSDIRNTNANSLQVVPSSFDSLSKASTTSSIHQLNSNIWQLYIQLEGMACFAQALGHDFRPLLMISLYPVMEKAGEETLLVSQAALGSMWDISKACGYLSLKELINENSDYLLNDISLNLQRLSQHPQAPRVLTVMLTHSDCSLLPLIGDIVQDVLMALDLSYDHTAALFCSVLHALMKALARWFPSTCNRSSETVRSKQTSSDQEILNIRQFLQDYQKQKELAEGIGIEEDSTENLEVPPPTECEDVEDDGGPDVKAELPPHLSITKDVMERCIHLVSNPSLKLRLKVLDVLEVCVCVLSERENELLPMVHRCWPALLQRLTADDPLAVLRAFRVLCTLGEKCGDFLRRRVSKEVLPKLSSSLVRQAPISAKAGPVYSHTLAYKLQLAVLQGLGSLCQRLDLDEADLDAVCEACLPYLSCRQPIRLQEACVSVFRHLIQVDPDTFWFTLNELHCPSSYIPPHPDLQPVHLNGMGKPRDEYSDNVLKLLREEFGSVAVTVDQSVS</sequence>
<dbReference type="Pfam" id="PF24176">
    <property type="entry name" value="TPR_TTI1_2nd"/>
    <property type="match status" value="1"/>
</dbReference>
<dbReference type="Pfam" id="PF21547">
    <property type="entry name" value="TTI1"/>
    <property type="match status" value="1"/>
</dbReference>
<evidence type="ECO:0000256" key="6">
    <source>
        <dbReference type="ARBA" id="ARBA00061544"/>
    </source>
</evidence>
<dbReference type="PANTHER" id="PTHR18460:SF3">
    <property type="entry name" value="TELO2-INTERACTING PROTEIN 1 HOMOLOG"/>
    <property type="match status" value="1"/>
</dbReference>
<dbReference type="InterPro" id="IPR057567">
    <property type="entry name" value="TPR_TTI1_C"/>
</dbReference>
<evidence type="ECO:0000256" key="5">
    <source>
        <dbReference type="ARBA" id="ARBA00056900"/>
    </source>
</evidence>
<dbReference type="GO" id="GO:0005737">
    <property type="term" value="C:cytoplasm"/>
    <property type="evidence" value="ECO:0007669"/>
    <property type="project" value="UniProtKB-SubCell"/>
</dbReference>
<dbReference type="FunFam" id="1.25.10.10:FF:000240">
    <property type="entry name" value="TELO2-interacting protein 1 homolog"/>
    <property type="match status" value="1"/>
</dbReference>
<accession>A0A3Q1IKK7</accession>
<dbReference type="Gene3D" id="1.25.10.10">
    <property type="entry name" value="Leucine-rich Repeat Variant"/>
    <property type="match status" value="2"/>
</dbReference>
<dbReference type="PIRSF" id="PIRSF005250">
    <property type="entry name" value="UCP005250"/>
    <property type="match status" value="1"/>
</dbReference>
<dbReference type="FunFam" id="1.25.10.10:FF:000229">
    <property type="entry name" value="TELO2-interacting protein 1 homolog"/>
    <property type="match status" value="1"/>
</dbReference>
<feature type="domain" description="TTI1 C-terminal TPR" evidence="10">
    <location>
        <begin position="791"/>
        <end position="1065"/>
    </location>
</feature>
<dbReference type="InterPro" id="IPR011989">
    <property type="entry name" value="ARM-like"/>
</dbReference>
<dbReference type="STRING" id="64144.ENSATEP00000004721"/>
<proteinExistence type="inferred from homology"/>
<dbReference type="OMA" id="PHPKKPW"/>
<dbReference type="Proteomes" id="UP000265040">
    <property type="component" value="Chromosome 7"/>
</dbReference>
<dbReference type="Pfam" id="PF24173">
    <property type="entry name" value="TPR_TTI1_N"/>
    <property type="match status" value="1"/>
</dbReference>
<evidence type="ECO:0000256" key="1">
    <source>
        <dbReference type="ARBA" id="ARBA00004496"/>
    </source>
</evidence>
<evidence type="ECO:0000256" key="3">
    <source>
        <dbReference type="ARBA" id="ARBA00022553"/>
    </source>
</evidence>